<dbReference type="GO" id="GO:0003676">
    <property type="term" value="F:nucleic acid binding"/>
    <property type="evidence" value="ECO:0007669"/>
    <property type="project" value="InterPro"/>
</dbReference>
<accession>A0A2A2J2T0</accession>
<feature type="domain" description="CCHC-type" evidence="2">
    <location>
        <begin position="362"/>
        <end position="377"/>
    </location>
</feature>
<evidence type="ECO:0000313" key="4">
    <source>
        <dbReference type="Proteomes" id="UP000218231"/>
    </source>
</evidence>
<keyword evidence="4" id="KW-1185">Reference proteome</keyword>
<dbReference type="Pfam" id="PF03564">
    <property type="entry name" value="DUF1759"/>
    <property type="match status" value="1"/>
</dbReference>
<evidence type="ECO:0000259" key="2">
    <source>
        <dbReference type="SMART" id="SM00343"/>
    </source>
</evidence>
<dbReference type="SMART" id="SM00343">
    <property type="entry name" value="ZnF_C2HC"/>
    <property type="match status" value="4"/>
</dbReference>
<feature type="compositionally biased region" description="Polar residues" evidence="1">
    <location>
        <begin position="420"/>
        <end position="440"/>
    </location>
</feature>
<reference evidence="3 4" key="1">
    <citation type="journal article" date="2017" name="Curr. Biol.">
        <title>Genome architecture and evolution of a unichromosomal asexual nematode.</title>
        <authorList>
            <person name="Fradin H."/>
            <person name="Zegar C."/>
            <person name="Gutwein M."/>
            <person name="Lucas J."/>
            <person name="Kovtun M."/>
            <person name="Corcoran D."/>
            <person name="Baugh L.R."/>
            <person name="Kiontke K."/>
            <person name="Gunsalus K."/>
            <person name="Fitch D.H."/>
            <person name="Piano F."/>
        </authorList>
    </citation>
    <scope>NUCLEOTIDE SEQUENCE [LARGE SCALE GENOMIC DNA]</scope>
    <source>
        <strain evidence="3">PF1309</strain>
    </source>
</reference>
<feature type="region of interest" description="Disordered" evidence="1">
    <location>
        <begin position="998"/>
        <end position="1020"/>
    </location>
</feature>
<dbReference type="InterPro" id="IPR021109">
    <property type="entry name" value="Peptidase_aspartic_dom_sf"/>
</dbReference>
<dbReference type="EMBL" id="LIAE01010743">
    <property type="protein sequence ID" value="PAV55893.1"/>
    <property type="molecule type" value="Genomic_DNA"/>
</dbReference>
<evidence type="ECO:0000313" key="3">
    <source>
        <dbReference type="EMBL" id="PAV55893.1"/>
    </source>
</evidence>
<dbReference type="GO" id="GO:0008270">
    <property type="term" value="F:zinc ion binding"/>
    <property type="evidence" value="ECO:0007669"/>
    <property type="project" value="InterPro"/>
</dbReference>
<proteinExistence type="predicted"/>
<feature type="compositionally biased region" description="Polar residues" evidence="1">
    <location>
        <begin position="459"/>
        <end position="476"/>
    </location>
</feature>
<dbReference type="Gene3D" id="2.40.70.10">
    <property type="entry name" value="Acid Proteases"/>
    <property type="match status" value="1"/>
</dbReference>
<feature type="region of interest" description="Disordered" evidence="1">
    <location>
        <begin position="420"/>
        <end position="476"/>
    </location>
</feature>
<evidence type="ECO:0000256" key="1">
    <source>
        <dbReference type="SAM" id="MobiDB-lite"/>
    </source>
</evidence>
<dbReference type="InterPro" id="IPR043502">
    <property type="entry name" value="DNA/RNA_pol_sf"/>
</dbReference>
<dbReference type="SUPFAM" id="SSF56672">
    <property type="entry name" value="DNA/RNA polymerases"/>
    <property type="match status" value="1"/>
</dbReference>
<comment type="caution">
    <text evidence="3">The sequence shown here is derived from an EMBL/GenBank/DDBJ whole genome shotgun (WGS) entry which is preliminary data.</text>
</comment>
<name>A0A2A2J2T0_9BILA</name>
<feature type="domain" description="CCHC-type" evidence="2">
    <location>
        <begin position="411"/>
        <end position="427"/>
    </location>
</feature>
<dbReference type="InterPro" id="IPR005312">
    <property type="entry name" value="DUF1759"/>
</dbReference>
<dbReference type="PROSITE" id="PS00141">
    <property type="entry name" value="ASP_PROTEASE"/>
    <property type="match status" value="1"/>
</dbReference>
<dbReference type="Gene3D" id="3.10.10.10">
    <property type="entry name" value="HIV Type 1 Reverse Transcriptase, subunit A, domain 1"/>
    <property type="match status" value="1"/>
</dbReference>
<dbReference type="GO" id="GO:0006508">
    <property type="term" value="P:proteolysis"/>
    <property type="evidence" value="ECO:0007669"/>
    <property type="project" value="InterPro"/>
</dbReference>
<dbReference type="Proteomes" id="UP000218231">
    <property type="component" value="Unassembled WGS sequence"/>
</dbReference>
<dbReference type="PANTHER" id="PTHR47331">
    <property type="entry name" value="PHD-TYPE DOMAIN-CONTAINING PROTEIN"/>
    <property type="match status" value="1"/>
</dbReference>
<dbReference type="Gene3D" id="3.30.70.270">
    <property type="match status" value="1"/>
</dbReference>
<dbReference type="InterPro" id="IPR001878">
    <property type="entry name" value="Znf_CCHC"/>
</dbReference>
<protein>
    <recommendedName>
        <fullName evidence="2">CCHC-type domain-containing protein</fullName>
    </recommendedName>
</protein>
<feature type="domain" description="CCHC-type" evidence="2">
    <location>
        <begin position="975"/>
        <end position="991"/>
    </location>
</feature>
<dbReference type="AlphaFoldDB" id="A0A2A2J2T0"/>
<sequence>MARIYSNKRSVTKVNDDARSFLSTTEAEVEHLSRLTLGKKDSEYNQAELSAALITQRGKILLNYGEPLAPIFYDEIIGKYANEDDEDCQEHSKLVLDMVELLSEIQSVLHAMDRVCIICDRGKKENKEKRSNTQPVVATAAPVCVTVKQPSPIPSFTGKIEDWPLYWSIFDANINQDATLTKCEKMQRLLVGLHGGAQHVVQGLLVNDDNYQKAIDWLKAKYENSTEVNKTLTEKLLSEAPKSNRMEDQRIFLGTIKSTIAQLQVNGAEPHPAVITCSIIPKFSSQVQLCLADRLADEPEVEKDLTSLLRMLTVAVDSAERRSKVANAQKQVPFQKEDTRVNTVIKQPRSTPSKTAKPHEQKCVYCGGSHRSWECTVVADVSARAAILQKEGRCFRCTSANHQISSCRGRPCFYCRSPTHNSSICSSQPKSKATNVNSGNEVGKTKSSHQQRDNKSKPKFNSGTSQRSTAQMTNTVATQQKETVITDNVVSNGSAKVLLPIAQAITFDATSDKTREVHLLLDSGSDTTFITRSLARQLRLKSIGKETRTVKPFNTEPTTKVYQIYEIILTDKRGKPHIIQAIETEAITGKVPNIALTEEDRQFLKAEQISLSVSENYACTDPQILIGSDIFDTFVSTQETKKALPQGTALMKTSFGFIPYGPAQIQGVNWTEELSVINTIKTHAVNTQQIPDFTPDNQEFTGPTAEEKRQISEQVWKDLEETIQEERQTDGTIRYAVKLPWIPTQERLPTNRAIAKRRLENLYKSSKAIEGRLEQIDKYFKEQLELGILEVVNEKKPASGSRVHYLPNMPVLRPENKTHPLRMVMDASAHYTNEPCLNDLLYPGPLLLPNLAGNLLRFRTGKFALIADIEKAFLQVRLQSCDRDASRTLWVKDLSKPPTENNILVLRHTTVLFGLNCAPFLLAATIVHHAKHSNQLSEELRRELLSNTYVDNVLCCAETQEEILRKYHELCSPAPCSECRQGLHPKFLCPNLAPCQPLKRRQPSASTGAPIKRTRPTDRK</sequence>
<dbReference type="GO" id="GO:0004190">
    <property type="term" value="F:aspartic-type endopeptidase activity"/>
    <property type="evidence" value="ECO:0007669"/>
    <property type="project" value="InterPro"/>
</dbReference>
<organism evidence="3 4">
    <name type="scientific">Diploscapter pachys</name>
    <dbReference type="NCBI Taxonomy" id="2018661"/>
    <lineage>
        <taxon>Eukaryota</taxon>
        <taxon>Metazoa</taxon>
        <taxon>Ecdysozoa</taxon>
        <taxon>Nematoda</taxon>
        <taxon>Chromadorea</taxon>
        <taxon>Rhabditida</taxon>
        <taxon>Rhabditina</taxon>
        <taxon>Rhabditomorpha</taxon>
        <taxon>Rhabditoidea</taxon>
        <taxon>Rhabditidae</taxon>
        <taxon>Diploscapter</taxon>
    </lineage>
</organism>
<dbReference type="PANTHER" id="PTHR47331:SF5">
    <property type="entry name" value="RIBONUCLEASE H"/>
    <property type="match status" value="1"/>
</dbReference>
<dbReference type="STRING" id="2018661.A0A2A2J2T0"/>
<gene>
    <name evidence="3" type="ORF">WR25_13809</name>
</gene>
<dbReference type="OrthoDB" id="5864674at2759"/>
<dbReference type="InterPro" id="IPR001969">
    <property type="entry name" value="Aspartic_peptidase_AS"/>
</dbReference>
<feature type="domain" description="CCHC-type" evidence="2">
    <location>
        <begin position="393"/>
        <end position="409"/>
    </location>
</feature>
<dbReference type="InterPro" id="IPR043128">
    <property type="entry name" value="Rev_trsase/Diguanyl_cyclase"/>
</dbReference>